<keyword evidence="3" id="KW-1185">Reference proteome</keyword>
<organism evidence="2 3">
    <name type="scientific">Alligator mississippiensis</name>
    <name type="common">American alligator</name>
    <dbReference type="NCBI Taxonomy" id="8496"/>
    <lineage>
        <taxon>Eukaryota</taxon>
        <taxon>Metazoa</taxon>
        <taxon>Chordata</taxon>
        <taxon>Craniata</taxon>
        <taxon>Vertebrata</taxon>
        <taxon>Euteleostomi</taxon>
        <taxon>Archelosauria</taxon>
        <taxon>Archosauria</taxon>
        <taxon>Crocodylia</taxon>
        <taxon>Alligatoridae</taxon>
        <taxon>Alligatorinae</taxon>
        <taxon>Alligator</taxon>
    </lineage>
</organism>
<dbReference type="AlphaFoldDB" id="A0A151LZT8"/>
<comment type="caution">
    <text evidence="2">The sequence shown here is derived from an EMBL/GenBank/DDBJ whole genome shotgun (WGS) entry which is preliminary data.</text>
</comment>
<sequence length="103" mass="11452">MLLKILPYKGSWIPTIFIHIKEATLSSKKGSSGRVRSAEEEGTPTGFSTQKMHLISYSRERPAGCAGDQRNYKSKEMTLSGAGGKLNPQQFCPWDLLEDSLVY</sequence>
<evidence type="ECO:0000256" key="1">
    <source>
        <dbReference type="SAM" id="MobiDB-lite"/>
    </source>
</evidence>
<dbReference type="Proteomes" id="UP000050525">
    <property type="component" value="Unassembled WGS sequence"/>
</dbReference>
<evidence type="ECO:0000313" key="3">
    <source>
        <dbReference type="Proteomes" id="UP000050525"/>
    </source>
</evidence>
<evidence type="ECO:0000313" key="2">
    <source>
        <dbReference type="EMBL" id="KYO17756.1"/>
    </source>
</evidence>
<name>A0A151LZT8_ALLMI</name>
<protein>
    <submittedName>
        <fullName evidence="2">Uncharacterized protein</fullName>
    </submittedName>
</protein>
<accession>A0A151LZT8</accession>
<dbReference type="EMBL" id="AKHW03006853">
    <property type="protein sequence ID" value="KYO17756.1"/>
    <property type="molecule type" value="Genomic_DNA"/>
</dbReference>
<proteinExistence type="predicted"/>
<gene>
    <name evidence="2" type="ORF">Y1Q_0011445</name>
</gene>
<feature type="region of interest" description="Disordered" evidence="1">
    <location>
        <begin position="27"/>
        <end position="51"/>
    </location>
</feature>
<reference evidence="2 3" key="1">
    <citation type="journal article" date="2012" name="Genome Biol.">
        <title>Sequencing three crocodilian genomes to illuminate the evolution of archosaurs and amniotes.</title>
        <authorList>
            <person name="St John J.A."/>
            <person name="Braun E.L."/>
            <person name="Isberg S.R."/>
            <person name="Miles L.G."/>
            <person name="Chong A.Y."/>
            <person name="Gongora J."/>
            <person name="Dalzell P."/>
            <person name="Moran C."/>
            <person name="Bed'hom B."/>
            <person name="Abzhanov A."/>
            <person name="Burgess S.C."/>
            <person name="Cooksey A.M."/>
            <person name="Castoe T.A."/>
            <person name="Crawford N.G."/>
            <person name="Densmore L.D."/>
            <person name="Drew J.C."/>
            <person name="Edwards S.V."/>
            <person name="Faircloth B.C."/>
            <person name="Fujita M.K."/>
            <person name="Greenwold M.J."/>
            <person name="Hoffmann F.G."/>
            <person name="Howard J.M."/>
            <person name="Iguchi T."/>
            <person name="Janes D.E."/>
            <person name="Khan S.Y."/>
            <person name="Kohno S."/>
            <person name="de Koning A.J."/>
            <person name="Lance S.L."/>
            <person name="McCarthy F.M."/>
            <person name="McCormack J.E."/>
            <person name="Merchant M.E."/>
            <person name="Peterson D.G."/>
            <person name="Pollock D.D."/>
            <person name="Pourmand N."/>
            <person name="Raney B.J."/>
            <person name="Roessler K.A."/>
            <person name="Sanford J.R."/>
            <person name="Sawyer R.H."/>
            <person name="Schmidt C.J."/>
            <person name="Triplett E.W."/>
            <person name="Tuberville T.D."/>
            <person name="Venegas-Anaya M."/>
            <person name="Howard J.T."/>
            <person name="Jarvis E.D."/>
            <person name="Guillette L.J.Jr."/>
            <person name="Glenn T.C."/>
            <person name="Green R.E."/>
            <person name="Ray D.A."/>
        </authorList>
    </citation>
    <scope>NUCLEOTIDE SEQUENCE [LARGE SCALE GENOMIC DNA]</scope>
    <source>
        <strain evidence="2">KSC_2009_1</strain>
    </source>
</reference>